<dbReference type="SUPFAM" id="SSF54593">
    <property type="entry name" value="Glyoxalase/Bleomycin resistance protein/Dihydroxybiphenyl dioxygenase"/>
    <property type="match status" value="2"/>
</dbReference>
<gene>
    <name evidence="1" type="ORF">EIW28_07785</name>
</gene>
<name>A0A426V0R5_9ACTN</name>
<dbReference type="PANTHER" id="PTHR36503">
    <property type="entry name" value="BLR2520 PROTEIN"/>
    <property type="match status" value="1"/>
</dbReference>
<accession>A0A426V0R5</accession>
<evidence type="ECO:0000313" key="1">
    <source>
        <dbReference type="EMBL" id="RRS00454.1"/>
    </source>
</evidence>
<dbReference type="Proteomes" id="UP000277256">
    <property type="component" value="Unassembled WGS sequence"/>
</dbReference>
<dbReference type="PANTHER" id="PTHR36503:SF1">
    <property type="entry name" value="BLR2520 PROTEIN"/>
    <property type="match status" value="1"/>
</dbReference>
<dbReference type="RefSeq" id="WP_125247133.1">
    <property type="nucleotide sequence ID" value="NZ_RSEB01000002.1"/>
</dbReference>
<dbReference type="Gene3D" id="3.10.180.10">
    <property type="entry name" value="2,3-Dihydroxybiphenyl 1,2-Dioxygenase, domain 1"/>
    <property type="match status" value="2"/>
</dbReference>
<evidence type="ECO:0000313" key="2">
    <source>
        <dbReference type="Proteomes" id="UP000277256"/>
    </source>
</evidence>
<dbReference type="InterPro" id="IPR029068">
    <property type="entry name" value="Glyas_Bleomycin-R_OHBP_Dase"/>
</dbReference>
<dbReference type="AlphaFoldDB" id="A0A426V0R5"/>
<sequence>MTYIEHLTIEAADAQAAEDFYTAAFGSDLPLRFRASEEPTSGFRGFTLDLVAAQPANVDLLFDAALAAGAETVKAPVKSLWGYGGVLRTPDGVVMKLVTSSKKDTEPAERKYDEVVLLMGTTDMKAAKKFYEANGLEVAKSYGGKYTEFATDKGAVKLALYPRKAFAKTAFVDPAGSGSHRIAIGGSGGSFTDPDGFVWEGTGA</sequence>
<protein>
    <submittedName>
        <fullName evidence="1">Glyoxalase</fullName>
    </submittedName>
</protein>
<dbReference type="EMBL" id="RSEB01000002">
    <property type="protein sequence ID" value="RRS00454.1"/>
    <property type="molecule type" value="Genomic_DNA"/>
</dbReference>
<dbReference type="OrthoDB" id="4825162at2"/>
<proteinExistence type="predicted"/>
<comment type="caution">
    <text evidence="1">The sequence shown here is derived from an EMBL/GenBank/DDBJ whole genome shotgun (WGS) entry which is preliminary data.</text>
</comment>
<reference evidence="1 2" key="1">
    <citation type="submission" date="2018-12" db="EMBL/GenBank/DDBJ databases">
        <title>Glycomyces sp. YIM 121974 draft genome.</title>
        <authorList>
            <person name="Li Q."/>
        </authorList>
    </citation>
    <scope>NUCLEOTIDE SEQUENCE [LARGE SCALE GENOMIC DNA]</scope>
    <source>
        <strain evidence="1 2">YIM 121974</strain>
    </source>
</reference>
<organism evidence="1 2">
    <name type="scientific">Glycomyces terrestris</name>
    <dbReference type="NCBI Taxonomy" id="2493553"/>
    <lineage>
        <taxon>Bacteria</taxon>
        <taxon>Bacillati</taxon>
        <taxon>Actinomycetota</taxon>
        <taxon>Actinomycetes</taxon>
        <taxon>Glycomycetales</taxon>
        <taxon>Glycomycetaceae</taxon>
        <taxon>Glycomyces</taxon>
    </lineage>
</organism>
<keyword evidence="2" id="KW-1185">Reference proteome</keyword>